<reference evidence="2" key="1">
    <citation type="submission" date="2014-01" db="EMBL/GenBank/DDBJ databases">
        <authorList>
            <person name="Brown-Elliot B."/>
            <person name="Wallace R."/>
            <person name="Lenaerts A."/>
            <person name="Ordway D."/>
            <person name="DeGroote M.A."/>
            <person name="Parker T."/>
            <person name="Sizemore C."/>
            <person name="Tallon L.J."/>
            <person name="Sadzewicz L.K."/>
            <person name="Sengamalay N."/>
            <person name="Fraser C.M."/>
            <person name="Hine E."/>
            <person name="Shefchek K.A."/>
            <person name="Das S.P."/>
            <person name="Tettelin H."/>
        </authorList>
    </citation>
    <scope>NUCLEOTIDE SEQUENCE [LARGE SCALE GENOMIC DNA]</scope>
    <source>
        <strain evidence="2">4042</strain>
    </source>
</reference>
<evidence type="ECO:0000313" key="2">
    <source>
        <dbReference type="EMBL" id="EUA68849.1"/>
    </source>
</evidence>
<feature type="compositionally biased region" description="Pro residues" evidence="1">
    <location>
        <begin position="40"/>
        <end position="51"/>
    </location>
</feature>
<sequence length="86" mass="9389">MVRHIKFGEGDYTVTERLIRQLLTDADPGVRLPRPSTRPISPPSSTPPPRPTSGSARWSTTPAAGYTTRAPPHSAIRRACPRTASR</sequence>
<comment type="caution">
    <text evidence="2">The sequence shown here is derived from an EMBL/GenBank/DDBJ whole genome shotgun (WGS) entry which is preliminary data.</text>
</comment>
<evidence type="ECO:0000256" key="1">
    <source>
        <dbReference type="SAM" id="MobiDB-lite"/>
    </source>
</evidence>
<name>X8DKF3_MYCXE</name>
<dbReference type="EMBL" id="JAOB01000013">
    <property type="protein sequence ID" value="EUA68849.1"/>
    <property type="molecule type" value="Genomic_DNA"/>
</dbReference>
<accession>X8DKF3</accession>
<proteinExistence type="predicted"/>
<feature type="region of interest" description="Disordered" evidence="1">
    <location>
        <begin position="24"/>
        <end position="86"/>
    </location>
</feature>
<dbReference type="PATRIC" id="fig|1299334.3.peg.1529"/>
<dbReference type="AlphaFoldDB" id="X8DKF3"/>
<gene>
    <name evidence="2" type="ORF">I553_2037</name>
</gene>
<feature type="compositionally biased region" description="Basic residues" evidence="1">
    <location>
        <begin position="75"/>
        <end position="86"/>
    </location>
</feature>
<protein>
    <submittedName>
        <fullName evidence="2">DipZ domain protein</fullName>
    </submittedName>
</protein>
<organism evidence="2">
    <name type="scientific">Mycobacterium xenopi 4042</name>
    <dbReference type="NCBI Taxonomy" id="1299334"/>
    <lineage>
        <taxon>Bacteria</taxon>
        <taxon>Bacillati</taxon>
        <taxon>Actinomycetota</taxon>
        <taxon>Actinomycetes</taxon>
        <taxon>Mycobacteriales</taxon>
        <taxon>Mycobacteriaceae</taxon>
        <taxon>Mycobacterium</taxon>
    </lineage>
</organism>